<reference evidence="2" key="1">
    <citation type="journal article" date="2019" name="Int. J. Syst. Evol. Microbiol.">
        <title>The Global Catalogue of Microorganisms (GCM) 10K type strain sequencing project: providing services to taxonomists for standard genome sequencing and annotation.</title>
        <authorList>
            <consortium name="The Broad Institute Genomics Platform"/>
            <consortium name="The Broad Institute Genome Sequencing Center for Infectious Disease"/>
            <person name="Wu L."/>
            <person name="Ma J."/>
        </authorList>
    </citation>
    <scope>NUCLEOTIDE SEQUENCE [LARGE SCALE GENOMIC DNA]</scope>
    <source>
        <strain evidence="2">CGMCC 1.12806</strain>
    </source>
</reference>
<name>A0ABQ1G1H3_9GAMM</name>
<protein>
    <submittedName>
        <fullName evidence="1">Uncharacterized protein</fullName>
    </submittedName>
</protein>
<gene>
    <name evidence="1" type="ORF">GCM10011328_05640</name>
</gene>
<organism evidence="1 2">
    <name type="scientific">Hafnia psychrotolerans</name>
    <dbReference type="NCBI Taxonomy" id="1477018"/>
    <lineage>
        <taxon>Bacteria</taxon>
        <taxon>Pseudomonadati</taxon>
        <taxon>Pseudomonadota</taxon>
        <taxon>Gammaproteobacteria</taxon>
        <taxon>Enterobacterales</taxon>
        <taxon>Hafniaceae</taxon>
        <taxon>Hafnia</taxon>
    </lineage>
</organism>
<dbReference type="Proteomes" id="UP000627464">
    <property type="component" value="Unassembled WGS sequence"/>
</dbReference>
<accession>A0ABQ1G1H3</accession>
<dbReference type="InterPro" id="IPR058701">
    <property type="entry name" value="PhiTE_072-like"/>
</dbReference>
<comment type="caution">
    <text evidence="1">The sequence shown here is derived from an EMBL/GenBank/DDBJ whole genome shotgun (WGS) entry which is preliminary data.</text>
</comment>
<proteinExistence type="predicted"/>
<evidence type="ECO:0000313" key="2">
    <source>
        <dbReference type="Proteomes" id="UP000627464"/>
    </source>
</evidence>
<dbReference type="Pfam" id="PF26211">
    <property type="entry name" value="Phage_phiTE_072"/>
    <property type="match status" value="1"/>
</dbReference>
<dbReference type="RefSeq" id="WP_188470186.1">
    <property type="nucleotide sequence ID" value="NZ_BMFZ01000001.1"/>
</dbReference>
<evidence type="ECO:0000313" key="1">
    <source>
        <dbReference type="EMBL" id="GGA33675.1"/>
    </source>
</evidence>
<keyword evidence="2" id="KW-1185">Reference proteome</keyword>
<sequence>MKIETSQLQQLVITGLENLDPVKVVTENFEPGRGTITISCFGKAWTADWPAMSGRTVEQFFSSASADYLANCLSRGIQKHQYAEGDHADFIRKTVLEKRRAREIDPEQARESFDRAECMSMNDVLADWNYESLWMPLFGDVYDAGSADWPTEPNPDYTYLCLIIDAVKTAFLSPESQS</sequence>
<dbReference type="EMBL" id="BMFZ01000001">
    <property type="protein sequence ID" value="GGA33675.1"/>
    <property type="molecule type" value="Genomic_DNA"/>
</dbReference>